<organism evidence="2 3">
    <name type="scientific">Agrobacterium tumefaciens</name>
    <dbReference type="NCBI Taxonomy" id="358"/>
    <lineage>
        <taxon>Bacteria</taxon>
        <taxon>Pseudomonadati</taxon>
        <taxon>Pseudomonadota</taxon>
        <taxon>Alphaproteobacteria</taxon>
        <taxon>Hyphomicrobiales</taxon>
        <taxon>Rhizobiaceae</taxon>
        <taxon>Rhizobium/Agrobacterium group</taxon>
        <taxon>Agrobacterium</taxon>
        <taxon>Agrobacterium tumefaciens complex</taxon>
    </lineage>
</organism>
<evidence type="ECO:0000256" key="1">
    <source>
        <dbReference type="SAM" id="MobiDB-lite"/>
    </source>
</evidence>
<proteinExistence type="predicted"/>
<gene>
    <name evidence="2" type="ORF">CFBP5877_06410</name>
</gene>
<name>A0AAE6BCZ2_AGRTU</name>
<evidence type="ECO:0000313" key="3">
    <source>
        <dbReference type="Proteomes" id="UP000298579"/>
    </source>
</evidence>
<dbReference type="AlphaFoldDB" id="A0AAE6BCZ2"/>
<reference evidence="2 3" key="1">
    <citation type="submission" date="2019-04" db="EMBL/GenBank/DDBJ databases">
        <title>Complete genome sequence of Agrobacterium tumefaciens CFBP5877.</title>
        <authorList>
            <person name="Huang Y.-Y."/>
            <person name="Chiang H.-Y."/>
            <person name="Chou L."/>
            <person name="Lai E.-M."/>
            <person name="Kuo C.-H."/>
        </authorList>
    </citation>
    <scope>NUCLEOTIDE SEQUENCE [LARGE SCALE GENOMIC DNA]</scope>
    <source>
        <strain evidence="2 3">CFBP5877</strain>
    </source>
</reference>
<dbReference type="EMBL" id="CP039897">
    <property type="protein sequence ID" value="QCL78749.1"/>
    <property type="molecule type" value="Genomic_DNA"/>
</dbReference>
<sequence>MENLKGKNEADRHRCGVASQRQTVMKGTIRRKRRPPVAHAGLPLIPDRRNKTCPQDAGHQKP</sequence>
<accession>A0AAE6BCZ2</accession>
<feature type="compositionally biased region" description="Basic and acidic residues" evidence="1">
    <location>
        <begin position="1"/>
        <end position="14"/>
    </location>
</feature>
<dbReference type="Proteomes" id="UP000298579">
    <property type="component" value="Chromosome circular"/>
</dbReference>
<evidence type="ECO:0000313" key="2">
    <source>
        <dbReference type="EMBL" id="QCL78749.1"/>
    </source>
</evidence>
<feature type="region of interest" description="Disordered" evidence="1">
    <location>
        <begin position="1"/>
        <end position="62"/>
    </location>
</feature>
<protein>
    <submittedName>
        <fullName evidence="2">Uncharacterized protein</fullName>
    </submittedName>
</protein>